<dbReference type="InterPro" id="IPR027417">
    <property type="entry name" value="P-loop_NTPase"/>
</dbReference>
<keyword evidence="4" id="KW-0158">Chromosome</keyword>
<dbReference type="PANTHER" id="PTHR34436">
    <property type="entry name" value="CENTROMERE PROTEIN M"/>
    <property type="match status" value="1"/>
</dbReference>
<dbReference type="InterPro" id="IPR020987">
    <property type="entry name" value="Centromere_Cenp-M"/>
</dbReference>
<dbReference type="Pfam" id="PF11111">
    <property type="entry name" value="CENP-M"/>
    <property type="match status" value="1"/>
</dbReference>
<dbReference type="GO" id="GO:0000775">
    <property type="term" value="C:chromosome, centromeric region"/>
    <property type="evidence" value="ECO:0007669"/>
    <property type="project" value="UniProtKB-SubCell"/>
</dbReference>
<keyword evidence="5" id="KW-0539">Nucleus</keyword>
<organism evidence="7 8">
    <name type="scientific">Clupea harengus</name>
    <name type="common">Atlantic herring</name>
    <dbReference type="NCBI Taxonomy" id="7950"/>
    <lineage>
        <taxon>Eukaryota</taxon>
        <taxon>Metazoa</taxon>
        <taxon>Chordata</taxon>
        <taxon>Craniata</taxon>
        <taxon>Vertebrata</taxon>
        <taxon>Euteleostomi</taxon>
        <taxon>Actinopterygii</taxon>
        <taxon>Neopterygii</taxon>
        <taxon>Teleostei</taxon>
        <taxon>Clupei</taxon>
        <taxon>Clupeiformes</taxon>
        <taxon>Clupeoidei</taxon>
        <taxon>Clupeidae</taxon>
        <taxon>Clupea</taxon>
    </lineage>
</organism>
<accession>A0A6P8EU98</accession>
<dbReference type="OrthoDB" id="2386686at2759"/>
<evidence type="ECO:0000313" key="7">
    <source>
        <dbReference type="Proteomes" id="UP000515152"/>
    </source>
</evidence>
<dbReference type="GeneID" id="105907628"/>
<keyword evidence="6" id="KW-0137">Centromere</keyword>
<evidence type="ECO:0000256" key="2">
    <source>
        <dbReference type="ARBA" id="ARBA00004584"/>
    </source>
</evidence>
<evidence type="ECO:0000256" key="5">
    <source>
        <dbReference type="ARBA" id="ARBA00023242"/>
    </source>
</evidence>
<dbReference type="CTD" id="402852"/>
<dbReference type="AlphaFoldDB" id="A0A6P8EU98"/>
<dbReference type="Proteomes" id="UP000515152">
    <property type="component" value="Chromosome 26"/>
</dbReference>
<gene>
    <name evidence="8" type="primary">pane1</name>
</gene>
<dbReference type="PANTHER" id="PTHR34436:SF1">
    <property type="entry name" value="CENTROMERE PROTEIN M"/>
    <property type="match status" value="1"/>
</dbReference>
<sequence length="192" mass="21132">MKLRTKMLKPFRKVPVLNAANVLLVENEEHLHSRLADIIVQNEKDVNITVRLARKLPLPVENQDSRPRIDLVVFIVNLMSERSVQSAEQSVRYLDSGFFLGKVCFLVTGARCLSVSSTRLLTVRKMASSLHCPLLFAEDQTSEGVIAAAVRLLGILKVAAGLVPFATGLSLNSVTHCILPSDLEQNLDSPTC</sequence>
<evidence type="ECO:0000256" key="3">
    <source>
        <dbReference type="ARBA" id="ARBA00016382"/>
    </source>
</evidence>
<dbReference type="RefSeq" id="XP_031419813.1">
    <property type="nucleotide sequence ID" value="XM_031563953.2"/>
</dbReference>
<dbReference type="GO" id="GO:0005634">
    <property type="term" value="C:nucleus"/>
    <property type="evidence" value="ECO:0007669"/>
    <property type="project" value="UniProtKB-SubCell"/>
</dbReference>
<name>A0A6P8EU98_CLUHA</name>
<comment type="subcellular location">
    <subcellularLocation>
        <location evidence="2">Chromosome</location>
        <location evidence="2">Centromere</location>
    </subcellularLocation>
    <subcellularLocation>
        <location evidence="1">Nucleus</location>
    </subcellularLocation>
</comment>
<evidence type="ECO:0000256" key="6">
    <source>
        <dbReference type="ARBA" id="ARBA00023328"/>
    </source>
</evidence>
<reference evidence="8" key="1">
    <citation type="submission" date="2025-08" db="UniProtKB">
        <authorList>
            <consortium name="RefSeq"/>
        </authorList>
    </citation>
    <scope>IDENTIFICATION</scope>
</reference>
<evidence type="ECO:0000256" key="1">
    <source>
        <dbReference type="ARBA" id="ARBA00004123"/>
    </source>
</evidence>
<evidence type="ECO:0000313" key="8">
    <source>
        <dbReference type="RefSeq" id="XP_031419813.1"/>
    </source>
</evidence>
<dbReference type="Gene3D" id="3.40.50.300">
    <property type="entry name" value="P-loop containing nucleotide triphosphate hydrolases"/>
    <property type="match status" value="1"/>
</dbReference>
<dbReference type="KEGG" id="char:105907628"/>
<evidence type="ECO:0000256" key="4">
    <source>
        <dbReference type="ARBA" id="ARBA00022454"/>
    </source>
</evidence>
<protein>
    <recommendedName>
        <fullName evidence="3">Centromere protein M</fullName>
    </recommendedName>
</protein>
<keyword evidence="7" id="KW-1185">Reference proteome</keyword>
<proteinExistence type="predicted"/>